<feature type="compositionally biased region" description="Basic and acidic residues" evidence="4">
    <location>
        <begin position="691"/>
        <end position="706"/>
    </location>
</feature>
<evidence type="ECO:0000256" key="4">
    <source>
        <dbReference type="SAM" id="MobiDB-lite"/>
    </source>
</evidence>
<protein>
    <submittedName>
        <fullName evidence="7">DNA segregation ATPase FtsK/SpoIIIE, S-DNA-T family</fullName>
    </submittedName>
</protein>
<evidence type="ECO:0000256" key="2">
    <source>
        <dbReference type="ARBA" id="ARBA00022840"/>
    </source>
</evidence>
<dbReference type="OrthoDB" id="3315716at2"/>
<feature type="domain" description="FtsK" evidence="6">
    <location>
        <begin position="331"/>
        <end position="533"/>
    </location>
</feature>
<dbReference type="PANTHER" id="PTHR22683">
    <property type="entry name" value="SPORULATION PROTEIN RELATED"/>
    <property type="match status" value="1"/>
</dbReference>
<evidence type="ECO:0000256" key="1">
    <source>
        <dbReference type="ARBA" id="ARBA00022741"/>
    </source>
</evidence>
<dbReference type="STRING" id="58114.SAMN05216270_109182"/>
<dbReference type="GO" id="GO:0005524">
    <property type="term" value="F:ATP binding"/>
    <property type="evidence" value="ECO:0007669"/>
    <property type="project" value="UniProtKB-UniRule"/>
</dbReference>
<keyword evidence="1 3" id="KW-0547">Nucleotide-binding</keyword>
<gene>
    <name evidence="7" type="ORF">SAMN05216270_109182</name>
</gene>
<reference evidence="8" key="1">
    <citation type="submission" date="2016-10" db="EMBL/GenBank/DDBJ databases">
        <authorList>
            <person name="Varghese N."/>
            <person name="Submissions S."/>
        </authorList>
    </citation>
    <scope>NUCLEOTIDE SEQUENCE [LARGE SCALE GENOMIC DNA]</scope>
    <source>
        <strain evidence="8">CGMCC 4.3516</strain>
    </source>
</reference>
<dbReference type="SUPFAM" id="SSF52540">
    <property type="entry name" value="P-loop containing nucleoside triphosphate hydrolases"/>
    <property type="match status" value="1"/>
</dbReference>
<evidence type="ECO:0000256" key="5">
    <source>
        <dbReference type="SAM" id="Phobius"/>
    </source>
</evidence>
<feature type="binding site" evidence="3">
    <location>
        <begin position="356"/>
        <end position="363"/>
    </location>
    <ligand>
        <name>ATP</name>
        <dbReference type="ChEBI" id="CHEBI:30616"/>
    </ligand>
</feature>
<feature type="compositionally biased region" description="Basic residues" evidence="4">
    <location>
        <begin position="680"/>
        <end position="690"/>
    </location>
</feature>
<keyword evidence="5" id="KW-1133">Transmembrane helix</keyword>
<evidence type="ECO:0000313" key="8">
    <source>
        <dbReference type="Proteomes" id="UP000198949"/>
    </source>
</evidence>
<dbReference type="RefSeq" id="WP_091037485.1">
    <property type="nucleotide sequence ID" value="NZ_FNAD01000009.1"/>
</dbReference>
<dbReference type="PANTHER" id="PTHR22683:SF41">
    <property type="entry name" value="DNA TRANSLOCASE FTSK"/>
    <property type="match status" value="1"/>
</dbReference>
<sequence>MTIENYDWQAAEDEINGRKPEIETIEPDDDGRAEAGPVLVDDAEAIRSWKGPAADKREAILPTWATSRSGLLNAATRYGQLAAYRCAFHAVRVPVYGARLMAWAPVGTARAVGAVWRWASDAEGRPARADAVAGHDWQAYQSLARLRDRRVRWRGSVCACTGLGLVALGTVGALAAPPLALWGAGAAAVAALGLAGKPADKPLATRAVVKVKLQPLTSPMVERALSRIGIAALSSGKSEDRVNWPSPIREDGPGWLAEVDLPGGVTASDVCERRDRLAGALGRPLGCVWPEGKPEVHPGRLVIWVGHEDLAAAAPYPWPLARKGTVDLFDTFPVGIDPRGRVISGELMFTNWLVGSLPGMGKTFLMKLPLLAAGLDERAEVWAFELKGSGDLAFTEAYATRYASGADDAPVKAALQALRDLREECLRRAEVIKNLPRDLVPENKVTPELAARKDLGLHPLVAAIDEVQELFTHAEYGKEAKELAPKVIKLGRAFGISLVLSTQRPDKDSLPTGVTANVGTRACLRVMGQVENDMILGTSAYKNGTRATMFTSRDLGVFYLAGASPAPQIVKGAYVDGPTADLVAARARALRIARGTLSGYAAGEVTEADGPQFNLLDDLAAIWPGGEANVWNTTLVDRLAQLRPAVYGHWADLADEEKTETLTAAVKAYGLASKGVSRRSGAKQINRRGLNRGDLDTAREGRPGGR</sequence>
<feature type="region of interest" description="Disordered" evidence="4">
    <location>
        <begin position="680"/>
        <end position="706"/>
    </location>
</feature>
<keyword evidence="5" id="KW-0472">Membrane</keyword>
<accession>A0A1G6YWN3</accession>
<dbReference type="InterPro" id="IPR027417">
    <property type="entry name" value="P-loop_NTPase"/>
</dbReference>
<keyword evidence="5" id="KW-0812">Transmembrane</keyword>
<dbReference type="Proteomes" id="UP000198949">
    <property type="component" value="Unassembled WGS sequence"/>
</dbReference>
<keyword evidence="2 3" id="KW-0067">ATP-binding</keyword>
<feature type="transmembrane region" description="Helical" evidence="5">
    <location>
        <begin position="153"/>
        <end position="173"/>
    </location>
</feature>
<dbReference type="InterPro" id="IPR002543">
    <property type="entry name" value="FtsK_dom"/>
</dbReference>
<dbReference type="Gene3D" id="3.40.50.300">
    <property type="entry name" value="P-loop containing nucleotide triphosphate hydrolases"/>
    <property type="match status" value="1"/>
</dbReference>
<dbReference type="EMBL" id="FNAD01000009">
    <property type="protein sequence ID" value="SDD94055.1"/>
    <property type="molecule type" value="Genomic_DNA"/>
</dbReference>
<organism evidence="7 8">
    <name type="scientific">Glycomyces harbinensis</name>
    <dbReference type="NCBI Taxonomy" id="58114"/>
    <lineage>
        <taxon>Bacteria</taxon>
        <taxon>Bacillati</taxon>
        <taxon>Actinomycetota</taxon>
        <taxon>Actinomycetes</taxon>
        <taxon>Glycomycetales</taxon>
        <taxon>Glycomycetaceae</taxon>
        <taxon>Glycomyces</taxon>
    </lineage>
</organism>
<dbReference type="AlphaFoldDB" id="A0A1G6YWN3"/>
<evidence type="ECO:0000256" key="3">
    <source>
        <dbReference type="PROSITE-ProRule" id="PRU00289"/>
    </source>
</evidence>
<dbReference type="PROSITE" id="PS50901">
    <property type="entry name" value="FTSK"/>
    <property type="match status" value="1"/>
</dbReference>
<name>A0A1G6YWN3_9ACTN</name>
<evidence type="ECO:0000259" key="6">
    <source>
        <dbReference type="PROSITE" id="PS50901"/>
    </source>
</evidence>
<dbReference type="GO" id="GO:0003677">
    <property type="term" value="F:DNA binding"/>
    <property type="evidence" value="ECO:0007669"/>
    <property type="project" value="InterPro"/>
</dbReference>
<proteinExistence type="predicted"/>
<evidence type="ECO:0000313" key="7">
    <source>
        <dbReference type="EMBL" id="SDD94055.1"/>
    </source>
</evidence>
<dbReference type="InterPro" id="IPR050206">
    <property type="entry name" value="FtsK/SpoIIIE/SftA"/>
</dbReference>
<keyword evidence="8" id="KW-1185">Reference proteome</keyword>